<proteinExistence type="predicted"/>
<keyword evidence="1" id="KW-0732">Signal</keyword>
<accession>A0A2M4CC41</accession>
<evidence type="ECO:0000313" key="2">
    <source>
        <dbReference type="EMBL" id="MBW62906.1"/>
    </source>
</evidence>
<dbReference type="EMBL" id="GGFJ01013765">
    <property type="protein sequence ID" value="MBW62906.1"/>
    <property type="molecule type" value="Transcribed_RNA"/>
</dbReference>
<name>A0A2M4CC41_9DIPT</name>
<organism evidence="2">
    <name type="scientific">Anopheles marajoara</name>
    <dbReference type="NCBI Taxonomy" id="58244"/>
    <lineage>
        <taxon>Eukaryota</taxon>
        <taxon>Metazoa</taxon>
        <taxon>Ecdysozoa</taxon>
        <taxon>Arthropoda</taxon>
        <taxon>Hexapoda</taxon>
        <taxon>Insecta</taxon>
        <taxon>Pterygota</taxon>
        <taxon>Neoptera</taxon>
        <taxon>Endopterygota</taxon>
        <taxon>Diptera</taxon>
        <taxon>Nematocera</taxon>
        <taxon>Culicoidea</taxon>
        <taxon>Culicidae</taxon>
        <taxon>Anophelinae</taxon>
        <taxon>Anopheles</taxon>
    </lineage>
</organism>
<sequence>MALVLLLLLLMVRTLRWLVPGGQIRTLAVHRAWMEGGRWTERVAWCWAHERVEPPDTDDHLSATTTTVTGIYLFCTQR</sequence>
<reference evidence="2" key="1">
    <citation type="submission" date="2018-01" db="EMBL/GenBank/DDBJ databases">
        <title>An insight into the sialome of Amazonian anophelines.</title>
        <authorList>
            <person name="Ribeiro J.M."/>
            <person name="Scarpassa V."/>
            <person name="Calvo E."/>
        </authorList>
    </citation>
    <scope>NUCLEOTIDE SEQUENCE</scope>
    <source>
        <tissue evidence="2">Salivary glands</tissue>
    </source>
</reference>
<protein>
    <submittedName>
        <fullName evidence="2">Putative secreted protein</fullName>
    </submittedName>
</protein>
<dbReference type="AlphaFoldDB" id="A0A2M4CC41"/>
<evidence type="ECO:0000256" key="1">
    <source>
        <dbReference type="SAM" id="SignalP"/>
    </source>
</evidence>
<feature type="chain" id="PRO_5014915118" evidence="1">
    <location>
        <begin position="18"/>
        <end position="78"/>
    </location>
</feature>
<feature type="signal peptide" evidence="1">
    <location>
        <begin position="1"/>
        <end position="17"/>
    </location>
</feature>